<feature type="transmembrane region" description="Helical" evidence="1">
    <location>
        <begin position="28"/>
        <end position="46"/>
    </location>
</feature>
<keyword evidence="1" id="KW-0472">Membrane</keyword>
<protein>
    <submittedName>
        <fullName evidence="2">Uncharacterized protein</fullName>
    </submittedName>
</protein>
<accession>K2MTU5</accession>
<name>K2MTU5_TRYCR</name>
<sequence>MFFNPLKRGFTRLKRRVGFWERFVNRRLLVFLTVLTLINLLLFYFTKLNYGHFTDKTQGRGRRNKTHVTSLLSQQQQQQQEDVPQHLVEAQWKGAVKNAKAPSLSLLLNGCQPLDTLPTISPEPSVFSEGFFQMNWTWAKMEYTVLLNKTVVNVTQSSEKFKAINTYQNHGVLLPELTNMNHSSDNNKVVEVGAKPQPSVELEACYAKEARLSEYNLEIYNALKRHVGLLQFCDPTDVDYTPSKDFACVAYLKNPANWLALKPMSSILSYGRTIKLLLSFRHGNITAVVKLSQSKFVLEPASETVAFHMDRVLGFRRVPPTAWVEFPVDYIKAAAATLGSFYVRWMENAVFTSKRGKAATSVCKDPRLLNTLGMPHPRCILASVQLWTWDVDKVENSIFVDYLQHENGKGETRRRKKRAGKKSEEEFDKWGEDCCSKNKRNVSVGKEETRPKVSQELMARERWDQLAFDAIIANYDRWEGHNTNVVAACAPILPCYTARAKRVCERPSKSTPRYIFLDQGSAFYINGIENTSVFYPHQRPSFCYVNRKTIERLETIALFAHHMEDGRSPIRAEAPLIAVVTNGTFADFERKHVGDAIYSRLLLPRLPPKLGLVLPHSLIKMACRRVWYILAHRTRCLHTRGMSSLF</sequence>
<evidence type="ECO:0000256" key="1">
    <source>
        <dbReference type="SAM" id="Phobius"/>
    </source>
</evidence>
<comment type="caution">
    <text evidence="2">The sequence shown here is derived from an EMBL/GenBank/DDBJ whole genome shotgun (WGS) entry which is preliminary data.</text>
</comment>
<evidence type="ECO:0000313" key="3">
    <source>
        <dbReference type="Proteomes" id="UP000007350"/>
    </source>
</evidence>
<dbReference type="Proteomes" id="UP000007350">
    <property type="component" value="Unassembled WGS sequence"/>
</dbReference>
<reference evidence="2 3" key="1">
    <citation type="journal article" date="2012" name="BMC Genomics">
        <title>Comparative genomic analysis of human infective Trypanosoma cruzi lineages with the bat-restricted subspecies T. cruzi marinkellei.</title>
        <authorList>
            <person name="Franzen O."/>
            <person name="Talavera-Lopez C."/>
            <person name="Ochaya S."/>
            <person name="Butler C.E."/>
            <person name="Messenger L.A."/>
            <person name="Lewis M.D."/>
            <person name="Llewellyn M.S."/>
            <person name="Marinkelle C.J."/>
            <person name="Tyler K.M."/>
            <person name="Miles M.A."/>
            <person name="Andersson B."/>
        </authorList>
    </citation>
    <scope>NUCLEOTIDE SEQUENCE [LARGE SCALE GENOMIC DNA]</scope>
    <source>
        <strain evidence="2 3">B7</strain>
    </source>
</reference>
<keyword evidence="1" id="KW-1133">Transmembrane helix</keyword>
<proteinExistence type="predicted"/>
<dbReference type="OrthoDB" id="8583677at2759"/>
<dbReference type="EMBL" id="AHKC01012018">
    <property type="protein sequence ID" value="EKF30515.1"/>
    <property type="molecule type" value="Genomic_DNA"/>
</dbReference>
<keyword evidence="3" id="KW-1185">Reference proteome</keyword>
<dbReference type="AlphaFoldDB" id="K2MTU5"/>
<keyword evidence="1" id="KW-0812">Transmembrane</keyword>
<gene>
    <name evidence="2" type="ORF">MOQ_005672</name>
</gene>
<organism evidence="2 3">
    <name type="scientific">Trypanosoma cruzi marinkellei</name>
    <dbReference type="NCBI Taxonomy" id="85056"/>
    <lineage>
        <taxon>Eukaryota</taxon>
        <taxon>Discoba</taxon>
        <taxon>Euglenozoa</taxon>
        <taxon>Kinetoplastea</taxon>
        <taxon>Metakinetoplastina</taxon>
        <taxon>Trypanosomatida</taxon>
        <taxon>Trypanosomatidae</taxon>
        <taxon>Trypanosoma</taxon>
        <taxon>Schizotrypanum</taxon>
    </lineage>
</organism>
<evidence type="ECO:0000313" key="2">
    <source>
        <dbReference type="EMBL" id="EKF30515.1"/>
    </source>
</evidence>